<dbReference type="PANTHER" id="PTHR11956:SF5">
    <property type="entry name" value="ARGININE--TRNA LIGASE, CYTOPLASMIC"/>
    <property type="match status" value="1"/>
</dbReference>
<dbReference type="GO" id="GO:0004814">
    <property type="term" value="F:arginine-tRNA ligase activity"/>
    <property type="evidence" value="ECO:0007669"/>
    <property type="project" value="UniProtKB-EC"/>
</dbReference>
<dbReference type="AlphaFoldDB" id="A0A382IN52"/>
<dbReference type="PANTHER" id="PTHR11956">
    <property type="entry name" value="ARGINYL-TRNA SYNTHETASE"/>
    <property type="match status" value="1"/>
</dbReference>
<dbReference type="SUPFAM" id="SSF52374">
    <property type="entry name" value="Nucleotidylyl transferase"/>
    <property type="match status" value="1"/>
</dbReference>
<dbReference type="InterPro" id="IPR009080">
    <property type="entry name" value="tRNAsynth_Ia_anticodon-bd"/>
</dbReference>
<comment type="similarity">
    <text evidence="1">Belongs to the class-I aminoacyl-tRNA synthetase family.</text>
</comment>
<comment type="catalytic activity">
    <reaction evidence="3">
        <text>tRNA(Arg) + L-arginine + ATP = L-arginyl-tRNA(Arg) + AMP + diphosphate</text>
        <dbReference type="Rhea" id="RHEA:20301"/>
        <dbReference type="Rhea" id="RHEA-COMP:9658"/>
        <dbReference type="Rhea" id="RHEA-COMP:9673"/>
        <dbReference type="ChEBI" id="CHEBI:30616"/>
        <dbReference type="ChEBI" id="CHEBI:32682"/>
        <dbReference type="ChEBI" id="CHEBI:33019"/>
        <dbReference type="ChEBI" id="CHEBI:78442"/>
        <dbReference type="ChEBI" id="CHEBI:78513"/>
        <dbReference type="ChEBI" id="CHEBI:456215"/>
        <dbReference type="EC" id="6.1.1.19"/>
    </reaction>
</comment>
<feature type="non-terminal residue" evidence="5">
    <location>
        <position position="1"/>
    </location>
</feature>
<accession>A0A382IN52</accession>
<dbReference type="EC" id="6.1.1.19" evidence="2"/>
<sequence>WGADHHGYIPRMKAAIESLGYEAERLEVEVTQMVNLQRSGEEVKLSKRTGDIVELSEVVKEVGPDAARFTYLLQSIETTQTFDLDLVSKRVNENPIFYVQYAYARIRSMMKKADQIGFKPLPLSEVDLSKLQHHRELVLIRSLHELPDVVERASRELAPHQITTWLREFAADLHGFYHDCRILGDDVEPSLTQARFLLMRGVLVGLEVGMELLGVSAPAEMWRDDLVEEGDG</sequence>
<evidence type="ECO:0000256" key="2">
    <source>
        <dbReference type="ARBA" id="ARBA00012837"/>
    </source>
</evidence>
<organism evidence="5">
    <name type="scientific">marine metagenome</name>
    <dbReference type="NCBI Taxonomy" id="408172"/>
    <lineage>
        <taxon>unclassified sequences</taxon>
        <taxon>metagenomes</taxon>
        <taxon>ecological metagenomes</taxon>
    </lineage>
</organism>
<dbReference type="EMBL" id="UINC01068510">
    <property type="protein sequence ID" value="SVC01194.1"/>
    <property type="molecule type" value="Genomic_DNA"/>
</dbReference>
<dbReference type="GO" id="GO:0006420">
    <property type="term" value="P:arginyl-tRNA aminoacylation"/>
    <property type="evidence" value="ECO:0007669"/>
    <property type="project" value="InterPro"/>
</dbReference>
<evidence type="ECO:0000256" key="3">
    <source>
        <dbReference type="ARBA" id="ARBA00049339"/>
    </source>
</evidence>
<proteinExistence type="inferred from homology"/>
<reference evidence="5" key="1">
    <citation type="submission" date="2018-05" db="EMBL/GenBank/DDBJ databases">
        <authorList>
            <person name="Lanie J.A."/>
            <person name="Ng W.-L."/>
            <person name="Kazmierczak K.M."/>
            <person name="Andrzejewski T.M."/>
            <person name="Davidsen T.M."/>
            <person name="Wayne K.J."/>
            <person name="Tettelin H."/>
            <person name="Glass J.I."/>
            <person name="Rusch D."/>
            <person name="Podicherti R."/>
            <person name="Tsui H.-C.T."/>
            <person name="Winkler M.E."/>
        </authorList>
    </citation>
    <scope>NUCLEOTIDE SEQUENCE</scope>
</reference>
<evidence type="ECO:0000256" key="1">
    <source>
        <dbReference type="ARBA" id="ARBA00005594"/>
    </source>
</evidence>
<gene>
    <name evidence="5" type="ORF">METZ01_LOCUS254048</name>
</gene>
<name>A0A382IN52_9ZZZZ</name>
<dbReference type="InterPro" id="IPR008909">
    <property type="entry name" value="DALR_anticod-bd"/>
</dbReference>
<dbReference type="SMART" id="SM00836">
    <property type="entry name" value="DALR_1"/>
    <property type="match status" value="1"/>
</dbReference>
<evidence type="ECO:0000259" key="4">
    <source>
        <dbReference type="SMART" id="SM00836"/>
    </source>
</evidence>
<protein>
    <recommendedName>
        <fullName evidence="2">arginine--tRNA ligase</fullName>
        <ecNumber evidence="2">6.1.1.19</ecNumber>
    </recommendedName>
</protein>
<evidence type="ECO:0000313" key="5">
    <source>
        <dbReference type="EMBL" id="SVC01194.1"/>
    </source>
</evidence>
<dbReference type="Pfam" id="PF05746">
    <property type="entry name" value="DALR_1"/>
    <property type="match status" value="1"/>
</dbReference>
<dbReference type="Gene3D" id="3.40.50.620">
    <property type="entry name" value="HUPs"/>
    <property type="match status" value="1"/>
</dbReference>
<feature type="domain" description="DALR anticodon binding" evidence="4">
    <location>
        <begin position="99"/>
        <end position="221"/>
    </location>
</feature>
<dbReference type="GO" id="GO:0005524">
    <property type="term" value="F:ATP binding"/>
    <property type="evidence" value="ECO:0007669"/>
    <property type="project" value="InterPro"/>
</dbReference>
<dbReference type="InterPro" id="IPR001278">
    <property type="entry name" value="Arg-tRNA-ligase"/>
</dbReference>
<dbReference type="Gene3D" id="1.10.730.10">
    <property type="entry name" value="Isoleucyl-tRNA Synthetase, Domain 1"/>
    <property type="match status" value="1"/>
</dbReference>
<dbReference type="InterPro" id="IPR014729">
    <property type="entry name" value="Rossmann-like_a/b/a_fold"/>
</dbReference>
<dbReference type="SUPFAM" id="SSF47323">
    <property type="entry name" value="Anticodon-binding domain of a subclass of class I aminoacyl-tRNA synthetases"/>
    <property type="match status" value="1"/>
</dbReference>